<evidence type="ECO:0000313" key="2">
    <source>
        <dbReference type="EMBL" id="KAA8820934.1"/>
    </source>
</evidence>
<name>A0A5J5DVC6_9BIFI</name>
<sequence length="304" mass="34636">MDITSSPDILLTTLTRHREETIARCLAAVDHTSQRLVFSHSTALLLLGAELPARIERDAREELHVCCATRGSRPSLDALIPHAWAQTMNIQVPYNGLECVGPITAWAQLATELTLEELVVLGDSLMRRDKRLRLVSTADFEDYLANAGKFRSKDKCKLAIRLMREDTDSSRETQTRLLIVRHGLPCPCVNVAIQTDHGILHPDMSYPDLLIAVEYQGFQHDTDEYQIRLDRGRRDYLRSHGWLWLEPDNRIFVDKKCTESFINNLAAILSQRLDVELEPTPIMTLRDAADARKHHNRRNAALQL</sequence>
<evidence type="ECO:0000313" key="4">
    <source>
        <dbReference type="Proteomes" id="UP000374630"/>
    </source>
</evidence>
<keyword evidence="4" id="KW-1185">Reference proteome</keyword>
<protein>
    <recommendedName>
        <fullName evidence="5">DUF559 domain-containing protein</fullName>
    </recommendedName>
</protein>
<dbReference type="OrthoDB" id="3173471at2"/>
<accession>A0A5J5DVC6</accession>
<dbReference type="AlphaFoldDB" id="A0A5J5DVC6"/>
<dbReference type="EMBL" id="RZNZ01000006">
    <property type="protein sequence ID" value="KAA8820934.1"/>
    <property type="molecule type" value="Genomic_DNA"/>
</dbReference>
<proteinExistence type="predicted"/>
<gene>
    <name evidence="1" type="ORF">EM848_11905</name>
    <name evidence="2" type="ORF">EMO90_05560</name>
</gene>
<organism evidence="1 3">
    <name type="scientific">Bifidobacterium vespertilionis</name>
    <dbReference type="NCBI Taxonomy" id="2562524"/>
    <lineage>
        <taxon>Bacteria</taxon>
        <taxon>Bacillati</taxon>
        <taxon>Actinomycetota</taxon>
        <taxon>Actinomycetes</taxon>
        <taxon>Bifidobacteriales</taxon>
        <taxon>Bifidobacteriaceae</taxon>
        <taxon>Bifidobacterium</taxon>
    </lineage>
</organism>
<evidence type="ECO:0000313" key="1">
    <source>
        <dbReference type="EMBL" id="KAA8820109.1"/>
    </source>
</evidence>
<dbReference type="Proteomes" id="UP000374630">
    <property type="component" value="Unassembled WGS sequence"/>
</dbReference>
<comment type="caution">
    <text evidence="1">The sequence shown here is derived from an EMBL/GenBank/DDBJ whole genome shotgun (WGS) entry which is preliminary data.</text>
</comment>
<reference evidence="3 4" key="1">
    <citation type="journal article" date="2019" name="Syst. Appl. Microbiol.">
        <title>Characterization of Bifidobacterium species in feaces of the Egyptian fruit bat: Description of B. vespertilionis sp. nov. and B. rousetti sp. nov.</title>
        <authorList>
            <person name="Modesto M."/>
            <person name="Satti M."/>
            <person name="Watanabe K."/>
            <person name="Puglisi E."/>
            <person name="Morelli L."/>
            <person name="Huang C.-H."/>
            <person name="Liou J.-S."/>
            <person name="Miyashita M."/>
            <person name="Tamura T."/>
            <person name="Saito S."/>
            <person name="Mori K."/>
            <person name="Huang L."/>
            <person name="Sciavilla P."/>
            <person name="Sandri C."/>
            <person name="Spiezio C."/>
            <person name="Vitali F."/>
            <person name="Cavalieri D."/>
            <person name="Perpetuini G."/>
            <person name="Tofalo R."/>
            <person name="Bonetti A."/>
            <person name="Arita M."/>
            <person name="Mattarelli P."/>
        </authorList>
    </citation>
    <scope>NUCLEOTIDE SEQUENCE [LARGE SCALE GENOMIC DNA]</scope>
    <source>
        <strain evidence="2 4">RST16</strain>
        <strain evidence="1 3">RST8</strain>
    </source>
</reference>
<evidence type="ECO:0008006" key="5">
    <source>
        <dbReference type="Google" id="ProtNLM"/>
    </source>
</evidence>
<dbReference type="EMBL" id="RZOA01000046">
    <property type="protein sequence ID" value="KAA8820109.1"/>
    <property type="molecule type" value="Genomic_DNA"/>
</dbReference>
<evidence type="ECO:0000313" key="3">
    <source>
        <dbReference type="Proteomes" id="UP000345527"/>
    </source>
</evidence>
<dbReference type="Proteomes" id="UP000345527">
    <property type="component" value="Unassembled WGS sequence"/>
</dbReference>
<dbReference type="RefSeq" id="WP_150355149.1">
    <property type="nucleotide sequence ID" value="NZ_RZNZ01000006.1"/>
</dbReference>